<sequence>VPELSDKHPANAQARRGGEKIGYDERRLWDGIFHGVEDGAVGQAARRRARSQDFPPSD</sequence>
<protein>
    <submittedName>
        <fullName evidence="2">Uncharacterized protein</fullName>
    </submittedName>
</protein>
<proteinExistence type="predicted"/>
<name>X1GYL2_9ZZZZ</name>
<dbReference type="EMBL" id="BARU01005555">
    <property type="protein sequence ID" value="GAH38098.1"/>
    <property type="molecule type" value="Genomic_DNA"/>
</dbReference>
<dbReference type="AlphaFoldDB" id="X1GYL2"/>
<feature type="non-terminal residue" evidence="2">
    <location>
        <position position="1"/>
    </location>
</feature>
<evidence type="ECO:0000256" key="1">
    <source>
        <dbReference type="SAM" id="MobiDB-lite"/>
    </source>
</evidence>
<gene>
    <name evidence="2" type="ORF">S03H2_10848</name>
</gene>
<accession>X1GYL2</accession>
<evidence type="ECO:0000313" key="2">
    <source>
        <dbReference type="EMBL" id="GAH38098.1"/>
    </source>
</evidence>
<feature type="region of interest" description="Disordered" evidence="1">
    <location>
        <begin position="1"/>
        <end position="20"/>
    </location>
</feature>
<comment type="caution">
    <text evidence="2">The sequence shown here is derived from an EMBL/GenBank/DDBJ whole genome shotgun (WGS) entry which is preliminary data.</text>
</comment>
<organism evidence="2">
    <name type="scientific">marine sediment metagenome</name>
    <dbReference type="NCBI Taxonomy" id="412755"/>
    <lineage>
        <taxon>unclassified sequences</taxon>
        <taxon>metagenomes</taxon>
        <taxon>ecological metagenomes</taxon>
    </lineage>
</organism>
<reference evidence="2" key="1">
    <citation type="journal article" date="2014" name="Front. Microbiol.">
        <title>High frequency of phylogenetically diverse reductive dehalogenase-homologous genes in deep subseafloor sedimentary metagenomes.</title>
        <authorList>
            <person name="Kawai M."/>
            <person name="Futagami T."/>
            <person name="Toyoda A."/>
            <person name="Takaki Y."/>
            <person name="Nishi S."/>
            <person name="Hori S."/>
            <person name="Arai W."/>
            <person name="Tsubouchi T."/>
            <person name="Morono Y."/>
            <person name="Uchiyama I."/>
            <person name="Ito T."/>
            <person name="Fujiyama A."/>
            <person name="Inagaki F."/>
            <person name="Takami H."/>
        </authorList>
    </citation>
    <scope>NUCLEOTIDE SEQUENCE</scope>
    <source>
        <strain evidence="2">Expedition CK06-06</strain>
    </source>
</reference>